<name>A0A7Y8FA53_9PSED</name>
<accession>A0A7Y8FA53</accession>
<evidence type="ECO:0000313" key="2">
    <source>
        <dbReference type="Proteomes" id="UP000537188"/>
    </source>
</evidence>
<reference evidence="1 2" key="1">
    <citation type="submission" date="2020-04" db="EMBL/GenBank/DDBJ databases">
        <title>Molecular characterization of pseudomonads from Agaricus bisporus reveal novel blotch 2 pathogens in Western Europe.</title>
        <authorList>
            <person name="Taparia T."/>
            <person name="Krijger M."/>
            <person name="Haynes E."/>
            <person name="Elpinstone J.G."/>
            <person name="Noble R."/>
            <person name="Van Der Wolf J."/>
        </authorList>
    </citation>
    <scope>NUCLEOTIDE SEQUENCE [LARGE SCALE GENOMIC DNA]</scope>
    <source>
        <strain evidence="1 2">IPO3781</strain>
    </source>
</reference>
<gene>
    <name evidence="1" type="ORF">HX828_07940</name>
</gene>
<organism evidence="1 2">
    <name type="scientific">Pseudomonas yamanorum</name>
    <dbReference type="NCBI Taxonomy" id="515393"/>
    <lineage>
        <taxon>Bacteria</taxon>
        <taxon>Pseudomonadati</taxon>
        <taxon>Pseudomonadota</taxon>
        <taxon>Gammaproteobacteria</taxon>
        <taxon>Pseudomonadales</taxon>
        <taxon>Pseudomonadaceae</taxon>
        <taxon>Pseudomonas</taxon>
    </lineage>
</organism>
<dbReference type="RefSeq" id="WP_177113245.1">
    <property type="nucleotide sequence ID" value="NZ_JACARF010000009.1"/>
</dbReference>
<evidence type="ECO:0000313" key="1">
    <source>
        <dbReference type="EMBL" id="NWE75483.1"/>
    </source>
</evidence>
<dbReference type="Proteomes" id="UP000537188">
    <property type="component" value="Unassembled WGS sequence"/>
</dbReference>
<dbReference type="EMBL" id="JACARF010000009">
    <property type="protein sequence ID" value="NWE75483.1"/>
    <property type="molecule type" value="Genomic_DNA"/>
</dbReference>
<dbReference type="AlphaFoldDB" id="A0A7Y8FA53"/>
<comment type="caution">
    <text evidence="1">The sequence shown here is derived from an EMBL/GenBank/DDBJ whole genome shotgun (WGS) entry which is preliminary data.</text>
</comment>
<protein>
    <submittedName>
        <fullName evidence="1">Uncharacterized protein</fullName>
    </submittedName>
</protein>
<proteinExistence type="predicted"/>
<sequence length="45" mass="5100">MLAMVVNDDVPMLNERGVFAVFAGKLAPTAKYLNHQIFLIPRERL</sequence>